<dbReference type="STRING" id="1618332.UT15_C0017G0005"/>
<dbReference type="InterPro" id="IPR009009">
    <property type="entry name" value="RlpA-like_DPBB"/>
</dbReference>
<proteinExistence type="predicted"/>
<keyword evidence="3" id="KW-0449">Lipoprotein</keyword>
<protein>
    <submittedName>
        <fullName evidence="3">Rare lipoprotein A</fullName>
    </submittedName>
</protein>
<dbReference type="InterPro" id="IPR011098">
    <property type="entry name" value="G5_dom"/>
</dbReference>
<organism evidence="3 4">
    <name type="scientific">Berkelbacteria bacterium GW2011_GWA1_39_10</name>
    <dbReference type="NCBI Taxonomy" id="1618332"/>
    <lineage>
        <taxon>Bacteria</taxon>
        <taxon>Candidatus Berkelbacteria</taxon>
    </lineage>
</organism>
<name>A0A0G0LQL4_9BACT</name>
<sequence length="278" mass="30693">MVSGIVDTVDANHPKEVYYGRPGLFLLSDMTSDLSIRIYPEDKTEIFPAPNLGLGSKITINRALPVTINDAGSITIVRTWEKQIKDFLSEQKIILGDQDKVDPDINTWLRSDTRINITRVAETEIKEEESIAYKTITKEDPSMEKGRSKVESAGKNGVKIKTFLVRRENGQEVSRKLVGEEIKTPPENKIVTVGTRVVELGRGRASWYDWISGMTAAHNSLPMGSYVRVTAVNSGRSIVVKIIDRGIQTDAIIDLSADAFEQLAPLGAGVIPVVLTKE</sequence>
<dbReference type="AlphaFoldDB" id="A0A0G0LQL4"/>
<gene>
    <name evidence="3" type="ORF">UT15_C0017G0005</name>
</gene>
<reference evidence="3 4" key="1">
    <citation type="journal article" date="2015" name="Nature">
        <title>rRNA introns, odd ribosomes, and small enigmatic genomes across a large radiation of phyla.</title>
        <authorList>
            <person name="Brown C.T."/>
            <person name="Hug L.A."/>
            <person name="Thomas B.C."/>
            <person name="Sharon I."/>
            <person name="Castelle C.J."/>
            <person name="Singh A."/>
            <person name="Wilkins M.J."/>
            <person name="Williams K.H."/>
            <person name="Banfield J.F."/>
        </authorList>
    </citation>
    <scope>NUCLEOTIDE SEQUENCE [LARGE SCALE GENOMIC DNA]</scope>
</reference>
<dbReference type="InterPro" id="IPR007137">
    <property type="entry name" value="DUF348"/>
</dbReference>
<accession>A0A0G0LQL4</accession>
<evidence type="ECO:0000256" key="1">
    <source>
        <dbReference type="ARBA" id="ARBA00022729"/>
    </source>
</evidence>
<dbReference type="Gene3D" id="2.40.40.10">
    <property type="entry name" value="RlpA-like domain"/>
    <property type="match status" value="1"/>
</dbReference>
<dbReference type="Proteomes" id="UP000033862">
    <property type="component" value="Unassembled WGS sequence"/>
</dbReference>
<dbReference type="SMART" id="SM01208">
    <property type="entry name" value="G5"/>
    <property type="match status" value="1"/>
</dbReference>
<dbReference type="Pfam" id="PF03330">
    <property type="entry name" value="DPBB_1"/>
    <property type="match status" value="1"/>
</dbReference>
<keyword evidence="1" id="KW-0732">Signal</keyword>
<dbReference type="Pfam" id="PF03990">
    <property type="entry name" value="DUF348"/>
    <property type="match status" value="1"/>
</dbReference>
<feature type="domain" description="G5" evidence="2">
    <location>
        <begin position="117"/>
        <end position="197"/>
    </location>
</feature>
<dbReference type="InterPro" id="IPR036908">
    <property type="entry name" value="RlpA-like_sf"/>
</dbReference>
<dbReference type="Pfam" id="PF07501">
    <property type="entry name" value="G5"/>
    <property type="match status" value="1"/>
</dbReference>
<evidence type="ECO:0000259" key="2">
    <source>
        <dbReference type="PROSITE" id="PS51109"/>
    </source>
</evidence>
<dbReference type="Gene3D" id="2.20.230.10">
    <property type="entry name" value="Resuscitation-promoting factor rpfb"/>
    <property type="match status" value="1"/>
</dbReference>
<dbReference type="PROSITE" id="PS51109">
    <property type="entry name" value="G5"/>
    <property type="match status" value="1"/>
</dbReference>
<dbReference type="SUPFAM" id="SSF50685">
    <property type="entry name" value="Barwin-like endoglucanases"/>
    <property type="match status" value="1"/>
</dbReference>
<evidence type="ECO:0000313" key="3">
    <source>
        <dbReference type="EMBL" id="KKQ90265.1"/>
    </source>
</evidence>
<dbReference type="EMBL" id="LBVS01000017">
    <property type="protein sequence ID" value="KKQ90265.1"/>
    <property type="molecule type" value="Genomic_DNA"/>
</dbReference>
<dbReference type="CDD" id="cd22268">
    <property type="entry name" value="DPBB_RlpA-like"/>
    <property type="match status" value="1"/>
</dbReference>
<evidence type="ECO:0000313" key="4">
    <source>
        <dbReference type="Proteomes" id="UP000033862"/>
    </source>
</evidence>
<dbReference type="PANTHER" id="PTHR34183">
    <property type="entry name" value="ENDOLYTIC PEPTIDOGLYCAN TRANSGLYCOSYLASE RLPA"/>
    <property type="match status" value="1"/>
</dbReference>
<dbReference type="PANTHER" id="PTHR34183:SF8">
    <property type="entry name" value="ENDOLYTIC PEPTIDOGLYCAN TRANSGLYCOSYLASE RLPA-RELATED"/>
    <property type="match status" value="1"/>
</dbReference>
<comment type="caution">
    <text evidence="3">The sequence shown here is derived from an EMBL/GenBank/DDBJ whole genome shotgun (WGS) entry which is preliminary data.</text>
</comment>